<evidence type="ECO:0000256" key="2">
    <source>
        <dbReference type="ARBA" id="ARBA00023242"/>
    </source>
</evidence>
<dbReference type="GO" id="GO:0000976">
    <property type="term" value="F:transcription cis-regulatory region binding"/>
    <property type="evidence" value="ECO:0007669"/>
    <property type="project" value="TreeGrafter"/>
</dbReference>
<dbReference type="GO" id="GO:0005634">
    <property type="term" value="C:nucleus"/>
    <property type="evidence" value="ECO:0007669"/>
    <property type="project" value="UniProtKB-SubCell"/>
</dbReference>
<organism evidence="4 5">
    <name type="scientific">Curvularia clavata</name>
    <dbReference type="NCBI Taxonomy" id="95742"/>
    <lineage>
        <taxon>Eukaryota</taxon>
        <taxon>Fungi</taxon>
        <taxon>Dikarya</taxon>
        <taxon>Ascomycota</taxon>
        <taxon>Pezizomycotina</taxon>
        <taxon>Dothideomycetes</taxon>
        <taxon>Pleosporomycetidae</taxon>
        <taxon>Pleosporales</taxon>
        <taxon>Pleosporineae</taxon>
        <taxon>Pleosporaceae</taxon>
        <taxon>Curvularia</taxon>
    </lineage>
</organism>
<feature type="compositionally biased region" description="Acidic residues" evidence="3">
    <location>
        <begin position="89"/>
        <end position="102"/>
    </location>
</feature>
<evidence type="ECO:0000313" key="5">
    <source>
        <dbReference type="Proteomes" id="UP001056012"/>
    </source>
</evidence>
<evidence type="ECO:0000256" key="3">
    <source>
        <dbReference type="SAM" id="MobiDB-lite"/>
    </source>
</evidence>
<dbReference type="OrthoDB" id="4525710at2759"/>
<dbReference type="GO" id="GO:0003700">
    <property type="term" value="F:DNA-binding transcription factor activity"/>
    <property type="evidence" value="ECO:0007669"/>
    <property type="project" value="TreeGrafter"/>
</dbReference>
<dbReference type="EMBL" id="CP089274">
    <property type="protein sequence ID" value="USP73130.1"/>
    <property type="molecule type" value="Genomic_DNA"/>
</dbReference>
<dbReference type="CDD" id="cd12148">
    <property type="entry name" value="fungal_TF_MHR"/>
    <property type="match status" value="1"/>
</dbReference>
<dbReference type="AlphaFoldDB" id="A0A9Q8Z122"/>
<comment type="subcellular location">
    <subcellularLocation>
        <location evidence="1">Nucleus</location>
    </subcellularLocation>
</comment>
<dbReference type="PANTHER" id="PTHR37534:SF25">
    <property type="entry name" value="ZN(II)2CYS6 TRANSCRIPTION FACTOR (EUROFUNG)"/>
    <property type="match status" value="1"/>
</dbReference>
<sequence>MDPRDPSSPRLIDVSAMEIRLEMSGTMGPADGVTGTARTDQYLLIITHGWEEPHTKFKDYRPSVPSSSKSATGGTDDENETRDNMGSIDGDDGDNEDEEMDLADVVGEGSRSQPTSHRNIRKNNQTERMSDSPFPSGATPLFPGPPYYDPKAKDTRGEVSMAAFLEQESSLTRPPTGTTGHASEYIPLTHEEAVLVHHYSEHIGRWLDCTDATNQFTLGVPEKVALCPVLRHAVIALAARHSRNNATADAAYQRCISLLILRLNEENASHDETLLCAIVILHFYEQLSVPSIMGPDDEQHLAGCSAIIRSSQGYHFVDPSAPTLREAAFWVYVRQCIHKATINQQPPDIDFSLQLHPKPDTMRDAHPLARLRLETAWSNQMAWNLACVVNFCFGENETYADPAYRTQRWQELWSLVQTWMQNRPAGFNPIFEGPSGDEGLLPNIWFSADWHGKNPNVHIPAAFLTKSLVVSFCFYHLACIMLLRYRPSSEPVTQNVGNLAETNHQILSHARAICGATKSSRETVPLAITMYHTIFIWGPLVSNDIERDEIIKILTEFERDHVWPTAWIINTLKREWGISGASASMSPMQQ</sequence>
<proteinExistence type="predicted"/>
<keyword evidence="5" id="KW-1185">Reference proteome</keyword>
<evidence type="ECO:0000313" key="4">
    <source>
        <dbReference type="EMBL" id="USP73130.1"/>
    </source>
</evidence>
<reference evidence="4" key="1">
    <citation type="submission" date="2021-12" db="EMBL/GenBank/DDBJ databases">
        <title>Curvularia clavata genome.</title>
        <authorList>
            <person name="Cao Y."/>
        </authorList>
    </citation>
    <scope>NUCLEOTIDE SEQUENCE</scope>
    <source>
        <strain evidence="4">Yc1106</strain>
    </source>
</reference>
<feature type="compositionally biased region" description="Polar residues" evidence="3">
    <location>
        <begin position="110"/>
        <end position="123"/>
    </location>
</feature>
<name>A0A9Q8Z122_CURCL</name>
<dbReference type="PANTHER" id="PTHR37534">
    <property type="entry name" value="TRANSCRIPTIONAL ACTIVATOR PROTEIN UGA3"/>
    <property type="match status" value="1"/>
</dbReference>
<feature type="region of interest" description="Disordered" evidence="3">
    <location>
        <begin position="53"/>
        <end position="151"/>
    </location>
</feature>
<dbReference type="VEuPathDB" id="FungiDB:yc1106_00404"/>
<protein>
    <submittedName>
        <fullName evidence="4">Uncharacterized protein</fullName>
    </submittedName>
</protein>
<feature type="compositionally biased region" description="Polar residues" evidence="3">
    <location>
        <begin position="64"/>
        <end position="73"/>
    </location>
</feature>
<dbReference type="GO" id="GO:0045944">
    <property type="term" value="P:positive regulation of transcription by RNA polymerase II"/>
    <property type="evidence" value="ECO:0007669"/>
    <property type="project" value="TreeGrafter"/>
</dbReference>
<dbReference type="InterPro" id="IPR021858">
    <property type="entry name" value="Fun_TF"/>
</dbReference>
<keyword evidence="2" id="KW-0539">Nucleus</keyword>
<evidence type="ECO:0000256" key="1">
    <source>
        <dbReference type="ARBA" id="ARBA00004123"/>
    </source>
</evidence>
<gene>
    <name evidence="4" type="ORF">yc1106_00404</name>
</gene>
<dbReference type="Proteomes" id="UP001056012">
    <property type="component" value="Chromosome 1"/>
</dbReference>
<dbReference type="Pfam" id="PF11951">
    <property type="entry name" value="Fungal_trans_2"/>
    <property type="match status" value="1"/>
</dbReference>
<accession>A0A9Q8Z122</accession>